<comment type="cofactor">
    <cofactor evidence="1">
        <name>Ca(2+)</name>
        <dbReference type="ChEBI" id="CHEBI:29108"/>
    </cofactor>
</comment>
<reference evidence="13" key="1">
    <citation type="journal article" date="2019" name="Int. J. Syst. Evol. Microbiol.">
        <title>The Global Catalogue of Microorganisms (GCM) 10K type strain sequencing project: providing services to taxonomists for standard genome sequencing and annotation.</title>
        <authorList>
            <consortium name="The Broad Institute Genomics Platform"/>
            <consortium name="The Broad Institute Genome Sequencing Center for Infectious Disease"/>
            <person name="Wu L."/>
            <person name="Ma J."/>
        </authorList>
    </citation>
    <scope>NUCLEOTIDE SEQUENCE [LARGE SCALE GENOMIC DNA]</scope>
    <source>
        <strain evidence="13">LMG 29894</strain>
    </source>
</reference>
<proteinExistence type="inferred from homology"/>
<dbReference type="InterPro" id="IPR052052">
    <property type="entry name" value="Polysaccharide_Lyase_9"/>
</dbReference>
<evidence type="ECO:0000256" key="4">
    <source>
        <dbReference type="ARBA" id="ARBA00022723"/>
    </source>
</evidence>
<sequence length="637" mass="68773">MKHSRKPALSVLAAAIALLAVPAQAASYYVASDGSDSNSGSEQAPFATLGHVLPRLVAGDSLTILGEYTLTAPISLPVSGTAIAPITLRGQSKQLATGGTQASDVKCLGLDACIALIGRDHVRISGFKLTGGIRAPIWIQNGKHLEISDNQLFSPPNVSGSDLYGIYLMPNSGDGTATSRRHQFVTISGNTLSTTNSAMYLRSVADLKVVNNTVYNVPKGDGIVLARTNRATVEGNRVSGLRRSWRADCKIHAFAAGIKVRESEYVSIVSNSLSDITGPGIQVRRMDESVKDRRSRHITISDNVVTDTVKVNMPPPGSPLPPTQHCGLGWPSAVVVSRADVIRIENNLVGRNWGEGIALNSSTSAVIEGNTAFDNFGVNIYLNNASDSEVVRNFVSYSKEPHGYPYYRKGFPASGITMANEKSDEAMELDNRVPLRNLVVANNIVRGGRAGISYFWAEKSDGQEYHSGGLQFVRIFHNTVYGSKENALIDITESGPGTEQHRDIHLNSNIFIQPNGGIYLRNIRPGPHAVTSYAANFWCRTSALPGSVCMLGTAGHPAQTPKLDQERDPMLALSPPGNDSPKDYGLQDSSPARFAALRTFGEKDYVGMVDFFGTERRWDRSDVGAHEVRETLEIPVR</sequence>
<dbReference type="SMART" id="SM00710">
    <property type="entry name" value="PbH1"/>
    <property type="match status" value="11"/>
</dbReference>
<evidence type="ECO:0000256" key="9">
    <source>
        <dbReference type="SAM" id="MobiDB-lite"/>
    </source>
</evidence>
<evidence type="ECO:0000313" key="12">
    <source>
        <dbReference type="EMBL" id="MFC4158186.1"/>
    </source>
</evidence>
<dbReference type="InterPro" id="IPR006626">
    <property type="entry name" value="PbH1"/>
</dbReference>
<dbReference type="InterPro" id="IPR022441">
    <property type="entry name" value="Para_beta_helix_rpt-2"/>
</dbReference>
<keyword evidence="6" id="KW-0106">Calcium</keyword>
<evidence type="ECO:0000256" key="7">
    <source>
        <dbReference type="ARBA" id="ARBA00023239"/>
    </source>
</evidence>
<name>A0ABV8MMA5_9NEIS</name>
<evidence type="ECO:0000313" key="13">
    <source>
        <dbReference type="Proteomes" id="UP001595791"/>
    </source>
</evidence>
<comment type="similarity">
    <text evidence="8">Belongs to the polysaccharide lyase 9 family.</text>
</comment>
<dbReference type="SUPFAM" id="SSF51126">
    <property type="entry name" value="Pectin lyase-like"/>
    <property type="match status" value="2"/>
</dbReference>
<dbReference type="Pfam" id="PF05048">
    <property type="entry name" value="NosD"/>
    <property type="match status" value="2"/>
</dbReference>
<dbReference type="RefSeq" id="WP_378160593.1">
    <property type="nucleotide sequence ID" value="NZ_JBHSBU010000001.1"/>
</dbReference>
<accession>A0ABV8MMA5</accession>
<dbReference type="NCBIfam" id="TIGR03804">
    <property type="entry name" value="para_beta_helix"/>
    <property type="match status" value="1"/>
</dbReference>
<gene>
    <name evidence="12" type="ORF">ACFOW7_02320</name>
</gene>
<feature type="chain" id="PRO_5046634572" evidence="10">
    <location>
        <begin position="26"/>
        <end position="637"/>
    </location>
</feature>
<comment type="caution">
    <text evidence="12">The sequence shown here is derived from an EMBL/GenBank/DDBJ whole genome shotgun (WGS) entry which is preliminary data.</text>
</comment>
<evidence type="ECO:0000256" key="10">
    <source>
        <dbReference type="SAM" id="SignalP"/>
    </source>
</evidence>
<evidence type="ECO:0000256" key="1">
    <source>
        <dbReference type="ARBA" id="ARBA00001913"/>
    </source>
</evidence>
<evidence type="ECO:0000256" key="5">
    <source>
        <dbReference type="ARBA" id="ARBA00022729"/>
    </source>
</evidence>
<dbReference type="InterPro" id="IPR011050">
    <property type="entry name" value="Pectin_lyase_fold/virulence"/>
</dbReference>
<feature type="domain" description="Periplasmic copper-binding protein NosD beta helix" evidence="11">
    <location>
        <begin position="132"/>
        <end position="283"/>
    </location>
</feature>
<dbReference type="InterPro" id="IPR007742">
    <property type="entry name" value="NosD_dom"/>
</dbReference>
<dbReference type="PANTHER" id="PTHR40088:SF1">
    <property type="entry name" value="PECTATE LYASE PEL9"/>
    <property type="match status" value="1"/>
</dbReference>
<keyword evidence="7" id="KW-0456">Lyase</keyword>
<dbReference type="EMBL" id="JBHSBU010000001">
    <property type="protein sequence ID" value="MFC4158186.1"/>
    <property type="molecule type" value="Genomic_DNA"/>
</dbReference>
<dbReference type="Proteomes" id="UP001595791">
    <property type="component" value="Unassembled WGS sequence"/>
</dbReference>
<dbReference type="Gene3D" id="2.160.20.10">
    <property type="entry name" value="Single-stranded right-handed beta-helix, Pectin lyase-like"/>
    <property type="match status" value="2"/>
</dbReference>
<keyword evidence="5 10" id="KW-0732">Signal</keyword>
<evidence type="ECO:0000256" key="2">
    <source>
        <dbReference type="ARBA" id="ARBA00004613"/>
    </source>
</evidence>
<keyword evidence="3" id="KW-0964">Secreted</keyword>
<organism evidence="12 13">
    <name type="scientific">Chitinimonas lacunae</name>
    <dbReference type="NCBI Taxonomy" id="1963018"/>
    <lineage>
        <taxon>Bacteria</taxon>
        <taxon>Pseudomonadati</taxon>
        <taxon>Pseudomonadota</taxon>
        <taxon>Betaproteobacteria</taxon>
        <taxon>Neisseriales</taxon>
        <taxon>Chitinibacteraceae</taxon>
        <taxon>Chitinimonas</taxon>
    </lineage>
</organism>
<feature type="domain" description="Periplasmic copper-binding protein NosD beta helix" evidence="11">
    <location>
        <begin position="299"/>
        <end position="488"/>
    </location>
</feature>
<evidence type="ECO:0000259" key="11">
    <source>
        <dbReference type="Pfam" id="PF05048"/>
    </source>
</evidence>
<evidence type="ECO:0000256" key="6">
    <source>
        <dbReference type="ARBA" id="ARBA00022837"/>
    </source>
</evidence>
<keyword evidence="13" id="KW-1185">Reference proteome</keyword>
<feature type="signal peptide" evidence="10">
    <location>
        <begin position="1"/>
        <end position="25"/>
    </location>
</feature>
<comment type="subcellular location">
    <subcellularLocation>
        <location evidence="2">Secreted</location>
    </subcellularLocation>
</comment>
<dbReference type="InterPro" id="IPR012334">
    <property type="entry name" value="Pectin_lyas_fold"/>
</dbReference>
<protein>
    <submittedName>
        <fullName evidence="12">Right-handed parallel beta-helix repeat-containing protein</fullName>
    </submittedName>
</protein>
<dbReference type="PANTHER" id="PTHR40088">
    <property type="entry name" value="PECTATE LYASE (EUROFUNG)"/>
    <property type="match status" value="1"/>
</dbReference>
<keyword evidence="4" id="KW-0479">Metal-binding</keyword>
<feature type="region of interest" description="Disordered" evidence="9">
    <location>
        <begin position="568"/>
        <end position="587"/>
    </location>
</feature>
<evidence type="ECO:0000256" key="8">
    <source>
        <dbReference type="ARBA" id="ARBA00038263"/>
    </source>
</evidence>
<evidence type="ECO:0000256" key="3">
    <source>
        <dbReference type="ARBA" id="ARBA00022525"/>
    </source>
</evidence>